<dbReference type="EMBL" id="KZ996460">
    <property type="protein sequence ID" value="RKO88815.1"/>
    <property type="molecule type" value="Genomic_DNA"/>
</dbReference>
<protein>
    <recommendedName>
        <fullName evidence="1">G-patch domain-containing protein</fullName>
    </recommendedName>
</protein>
<dbReference type="OrthoDB" id="4822at2759"/>
<dbReference type="SMART" id="SM00443">
    <property type="entry name" value="G_patch"/>
    <property type="match status" value="1"/>
</dbReference>
<proteinExistence type="predicted"/>
<accession>A0A4P9WB53</accession>
<evidence type="ECO:0000313" key="2">
    <source>
        <dbReference type="EMBL" id="RKO88815.1"/>
    </source>
</evidence>
<feature type="domain" description="G-patch" evidence="1">
    <location>
        <begin position="46"/>
        <end position="92"/>
    </location>
</feature>
<evidence type="ECO:0000313" key="3">
    <source>
        <dbReference type="Proteomes" id="UP000269721"/>
    </source>
</evidence>
<dbReference type="InterPro" id="IPR013087">
    <property type="entry name" value="Znf_C2H2_type"/>
</dbReference>
<evidence type="ECO:0000259" key="1">
    <source>
        <dbReference type="PROSITE" id="PS50174"/>
    </source>
</evidence>
<dbReference type="InterPro" id="IPR000467">
    <property type="entry name" value="G_patch_dom"/>
</dbReference>
<dbReference type="AlphaFoldDB" id="A0A4P9WB53"/>
<dbReference type="Proteomes" id="UP000269721">
    <property type="component" value="Unassembled WGS sequence"/>
</dbReference>
<gene>
    <name evidence="2" type="ORF">BDK51DRAFT_28806</name>
</gene>
<sequence length="213" mass="24120">MEHDTDLLSDPLDEADAFHLPRTHIPSSYLSIEPGAQSSMDLPLPSTNIGFKLLLKMGWSEGRGLGSRGEGRVEPIRIDLKEDKMGVGKLEELNTYHLESTAKRRTTESERIAEETEEGRVARETLVQKREQIREEIKSVTAAFYCALCDKQYQKISEYETHLSSYDHHHRKVCFCAGGAGVGERKAKSRAVAAGEREKMQKQRLADLKMLFR</sequence>
<name>A0A4P9WB53_9FUNG</name>
<organism evidence="2 3">
    <name type="scientific">Blyttiomyces helicus</name>
    <dbReference type="NCBI Taxonomy" id="388810"/>
    <lineage>
        <taxon>Eukaryota</taxon>
        <taxon>Fungi</taxon>
        <taxon>Fungi incertae sedis</taxon>
        <taxon>Chytridiomycota</taxon>
        <taxon>Chytridiomycota incertae sedis</taxon>
        <taxon>Chytridiomycetes</taxon>
        <taxon>Chytridiomycetes incertae sedis</taxon>
        <taxon>Blyttiomyces</taxon>
    </lineage>
</organism>
<dbReference type="PANTHER" id="PTHR47251">
    <property type="entry name" value="FINGER DOMAIN PROTEIN, PUTATIVE (AFU_ORTHOLOGUE AFUA_3G04180)-RELATED"/>
    <property type="match status" value="1"/>
</dbReference>
<dbReference type="PROSITE" id="PS50174">
    <property type="entry name" value="G_PATCH"/>
    <property type="match status" value="1"/>
</dbReference>
<dbReference type="Pfam" id="PF01585">
    <property type="entry name" value="G-patch"/>
    <property type="match status" value="1"/>
</dbReference>
<keyword evidence="3" id="KW-1185">Reference proteome</keyword>
<dbReference type="PROSITE" id="PS00028">
    <property type="entry name" value="ZINC_FINGER_C2H2_1"/>
    <property type="match status" value="1"/>
</dbReference>
<dbReference type="GO" id="GO:0003676">
    <property type="term" value="F:nucleic acid binding"/>
    <property type="evidence" value="ECO:0007669"/>
    <property type="project" value="InterPro"/>
</dbReference>
<dbReference type="PANTHER" id="PTHR47251:SF1">
    <property type="entry name" value="FINGER DOMAIN PROTEIN, PUTATIVE (AFU_ORTHOLOGUE AFUA_3G04180)-RELATED"/>
    <property type="match status" value="1"/>
</dbReference>
<reference evidence="3" key="1">
    <citation type="journal article" date="2018" name="Nat. Microbiol.">
        <title>Leveraging single-cell genomics to expand the fungal tree of life.</title>
        <authorList>
            <person name="Ahrendt S.R."/>
            <person name="Quandt C.A."/>
            <person name="Ciobanu D."/>
            <person name="Clum A."/>
            <person name="Salamov A."/>
            <person name="Andreopoulos B."/>
            <person name="Cheng J.F."/>
            <person name="Woyke T."/>
            <person name="Pelin A."/>
            <person name="Henrissat B."/>
            <person name="Reynolds N.K."/>
            <person name="Benny G.L."/>
            <person name="Smith M.E."/>
            <person name="James T.Y."/>
            <person name="Grigoriev I.V."/>
        </authorList>
    </citation>
    <scope>NUCLEOTIDE SEQUENCE [LARGE SCALE GENOMIC DNA]</scope>
</reference>